<dbReference type="InterPro" id="IPR013740">
    <property type="entry name" value="Redoxin"/>
</dbReference>
<dbReference type="InterPro" id="IPR050553">
    <property type="entry name" value="Thioredoxin_ResA/DsbE_sf"/>
</dbReference>
<dbReference type="InterPro" id="IPR013766">
    <property type="entry name" value="Thioredoxin_domain"/>
</dbReference>
<dbReference type="RefSeq" id="WP_086963706.1">
    <property type="nucleotide sequence ID" value="NZ_CP021376.1"/>
</dbReference>
<name>A0A1Y0CWW1_9GAMM</name>
<reference evidence="3" key="1">
    <citation type="submission" date="2017-05" db="EMBL/GenBank/DDBJ databases">
        <authorList>
            <person name="Sung H."/>
        </authorList>
    </citation>
    <scope>NUCLEOTIDE SEQUENCE [LARGE SCALE GENOMIC DNA]</scope>
    <source>
        <strain evidence="3">AMac2203</strain>
    </source>
</reference>
<accession>A0A1Y0CWW1</accession>
<dbReference type="Pfam" id="PF08534">
    <property type="entry name" value="Redoxin"/>
    <property type="match status" value="1"/>
</dbReference>
<evidence type="ECO:0000259" key="1">
    <source>
        <dbReference type="PROSITE" id="PS51352"/>
    </source>
</evidence>
<dbReference type="EMBL" id="CP021376">
    <property type="protein sequence ID" value="ART79831.1"/>
    <property type="molecule type" value="Genomic_DNA"/>
</dbReference>
<proteinExistence type="predicted"/>
<dbReference type="PANTHER" id="PTHR42852">
    <property type="entry name" value="THIOL:DISULFIDE INTERCHANGE PROTEIN DSBE"/>
    <property type="match status" value="1"/>
</dbReference>
<keyword evidence="3" id="KW-1185">Reference proteome</keyword>
<gene>
    <name evidence="2" type="ORF">CBP12_06430</name>
</gene>
<dbReference type="KEGG" id="ocm:CBP12_06430"/>
<organism evidence="2 3">
    <name type="scientific">Oceanisphaera avium</name>
    <dbReference type="NCBI Taxonomy" id="1903694"/>
    <lineage>
        <taxon>Bacteria</taxon>
        <taxon>Pseudomonadati</taxon>
        <taxon>Pseudomonadota</taxon>
        <taxon>Gammaproteobacteria</taxon>
        <taxon>Aeromonadales</taxon>
        <taxon>Aeromonadaceae</taxon>
        <taxon>Oceanisphaera</taxon>
    </lineage>
</organism>
<dbReference type="OrthoDB" id="9796554at2"/>
<sequence>MKRSLAARMAKGIGYVLLLLVIVTAVDVWRSQDLPTDVAALGPLTTLKGDDINLSALSERQPVLVYVWASWCGVCRIVSPMVDMVQTPVVSIALASGHDRKVNGYVQEKDYKFSVVNDADNTLSQVLGIKVTPTLMIAYKGELRYATSGITTLPGMWGRVWLAKLMG</sequence>
<dbReference type="AlphaFoldDB" id="A0A1Y0CWW1"/>
<dbReference type="SUPFAM" id="SSF52833">
    <property type="entry name" value="Thioredoxin-like"/>
    <property type="match status" value="1"/>
</dbReference>
<evidence type="ECO:0000313" key="3">
    <source>
        <dbReference type="Proteomes" id="UP000243793"/>
    </source>
</evidence>
<dbReference type="PROSITE" id="PS51352">
    <property type="entry name" value="THIOREDOXIN_2"/>
    <property type="match status" value="1"/>
</dbReference>
<dbReference type="CDD" id="cd03011">
    <property type="entry name" value="TlpA_like_ScsD_MtbDsbE"/>
    <property type="match status" value="1"/>
</dbReference>
<protein>
    <submittedName>
        <fullName evidence="2">Protein disulfide oxidoreductase</fullName>
    </submittedName>
</protein>
<evidence type="ECO:0000313" key="2">
    <source>
        <dbReference type="EMBL" id="ART79831.1"/>
    </source>
</evidence>
<dbReference type="GO" id="GO:0016491">
    <property type="term" value="F:oxidoreductase activity"/>
    <property type="evidence" value="ECO:0007669"/>
    <property type="project" value="InterPro"/>
</dbReference>
<dbReference type="Proteomes" id="UP000243793">
    <property type="component" value="Chromosome"/>
</dbReference>
<feature type="domain" description="Thioredoxin" evidence="1">
    <location>
        <begin position="33"/>
        <end position="167"/>
    </location>
</feature>
<dbReference type="PANTHER" id="PTHR42852:SF17">
    <property type="entry name" value="THIOREDOXIN-LIKE PROTEIN HI_1115"/>
    <property type="match status" value="1"/>
</dbReference>
<dbReference type="InterPro" id="IPR036249">
    <property type="entry name" value="Thioredoxin-like_sf"/>
</dbReference>
<dbReference type="Gene3D" id="3.40.30.10">
    <property type="entry name" value="Glutaredoxin"/>
    <property type="match status" value="1"/>
</dbReference>